<evidence type="ECO:0000313" key="1">
    <source>
        <dbReference type="EMBL" id="QBZ55230.1"/>
    </source>
</evidence>
<gene>
    <name evidence="1" type="ORF">PoMZ_00126</name>
</gene>
<evidence type="ECO:0000313" key="2">
    <source>
        <dbReference type="Proteomes" id="UP000294847"/>
    </source>
</evidence>
<dbReference type="AlphaFoldDB" id="A0A4P7N5J1"/>
<dbReference type="PANTHER" id="PTHR36847">
    <property type="entry name" value="AMIDOLIGASE ENZYME"/>
    <property type="match status" value="1"/>
</dbReference>
<organism evidence="1 2">
    <name type="scientific">Pyricularia oryzae</name>
    <name type="common">Rice blast fungus</name>
    <name type="synonym">Magnaporthe oryzae</name>
    <dbReference type="NCBI Taxonomy" id="318829"/>
    <lineage>
        <taxon>Eukaryota</taxon>
        <taxon>Fungi</taxon>
        <taxon>Dikarya</taxon>
        <taxon>Ascomycota</taxon>
        <taxon>Pezizomycotina</taxon>
        <taxon>Sordariomycetes</taxon>
        <taxon>Sordariomycetidae</taxon>
        <taxon>Magnaporthales</taxon>
        <taxon>Pyriculariaceae</taxon>
        <taxon>Pyricularia</taxon>
    </lineage>
</organism>
<evidence type="ECO:0008006" key="3">
    <source>
        <dbReference type="Google" id="ProtNLM"/>
    </source>
</evidence>
<proteinExistence type="predicted"/>
<name>A0A4P7N5J1_PYROR</name>
<dbReference type="InterPro" id="IPR022025">
    <property type="entry name" value="Amidoligase_2"/>
</dbReference>
<dbReference type="PANTHER" id="PTHR36847:SF1">
    <property type="entry name" value="AMIDOLIGASE ENZYME"/>
    <property type="match status" value="1"/>
</dbReference>
<dbReference type="EMBL" id="CP034205">
    <property type="protein sequence ID" value="QBZ55230.1"/>
    <property type="molecule type" value="Genomic_DNA"/>
</dbReference>
<sequence>MVVVKVGVQIQFLVPFYWSEGGQDNNHGPSDPAGDFARSLPPLTKIPFWVVQKQSKDDAAALRRRHVALKVRHTIFTPNLNDNGKGPLLKTLRSNPIPGPSSDRDRWCIHQEENSIREARPNVHFSNSQYLHDWCGLQICSPLLQIDSLPDFGDIIIALVNLRENFRIRLNSSCGTHLHVSIGTDGWRNDLVALKKMMTLLWLGEAHLEVLIHPARHRTGAHLRRITESSTLAGLRMRKRHWNVDKVGGPSDRWFQHLRARRRLLCSDQWARIAFIWKQATAEKLQSLLQVPARGSRAKANFVLDVKKESKGGKGTVEFRQMEGTIHPEIIEKWGIVVTCLAQTAADGNNFDMFANICEGLACDGHADYHHVKFLSDVGVDRATLSALAIKENIAEEEYKGVDALFKKGAFGTNDPSFPLPYRVKQGIDYELMHDETFFDNQRYLSESEDDKV</sequence>
<protein>
    <recommendedName>
        <fullName evidence="3">Amidoligase enzyme</fullName>
    </recommendedName>
</protein>
<accession>A0A4P7N5J1</accession>
<dbReference type="Proteomes" id="UP000294847">
    <property type="component" value="Chromosome 2"/>
</dbReference>
<reference evidence="1 2" key="1">
    <citation type="journal article" date="2019" name="Mol. Biol. Evol.">
        <title>Blast fungal genomes show frequent chromosomal changes, gene gains and losses, and effector gene turnover.</title>
        <authorList>
            <person name="Gomez Luciano L.B."/>
            <person name="Jason Tsai I."/>
            <person name="Chuma I."/>
            <person name="Tosa Y."/>
            <person name="Chen Y.H."/>
            <person name="Li J.Y."/>
            <person name="Li M.Y."/>
            <person name="Jade Lu M.Y."/>
            <person name="Nakayashiki H."/>
            <person name="Li W.H."/>
        </authorList>
    </citation>
    <scope>NUCLEOTIDE SEQUENCE [LARGE SCALE GENOMIC DNA]</scope>
    <source>
        <strain evidence="1">MZ5-1-6</strain>
    </source>
</reference>
<dbReference type="Pfam" id="PF12224">
    <property type="entry name" value="Amidoligase_2"/>
    <property type="match status" value="1"/>
</dbReference>